<sequence length="69" mass="7610">MNSSTWRSSGRLVAAVTIQSSMTKGCLKSFSASSEKSQCNQKTTDALVLIRRALAELKAKSAVSYRRRR</sequence>
<dbReference type="Proteomes" id="UP000007993">
    <property type="component" value="Unassembled WGS sequence"/>
</dbReference>
<proteinExistence type="predicted"/>
<reference evidence="1 2" key="1">
    <citation type="journal article" date="2013" name="Mar. Genomics">
        <title>Expression of sulfatases in Rhodopirellula baltica and the diversity of sulfatases in the genus Rhodopirellula.</title>
        <authorList>
            <person name="Wegner C.E."/>
            <person name="Richter-Heitmann T."/>
            <person name="Klindworth A."/>
            <person name="Klockow C."/>
            <person name="Richter M."/>
            <person name="Achstetter T."/>
            <person name="Glockner F.O."/>
            <person name="Harder J."/>
        </authorList>
    </citation>
    <scope>NUCLEOTIDE SEQUENCE [LARGE SCALE GENOMIC DNA]</scope>
    <source>
        <strain evidence="1 2">SH28</strain>
    </source>
</reference>
<dbReference type="RefSeq" id="WP_007334734.1">
    <property type="nucleotide sequence ID" value="NZ_AMCW01000150.1"/>
</dbReference>
<evidence type="ECO:0000313" key="2">
    <source>
        <dbReference type="Proteomes" id="UP000007993"/>
    </source>
</evidence>
<dbReference type="AlphaFoldDB" id="K5E0Q0"/>
<dbReference type="EMBL" id="AMCW01000150">
    <property type="protein sequence ID" value="EKJ99305.1"/>
    <property type="molecule type" value="Genomic_DNA"/>
</dbReference>
<protein>
    <submittedName>
        <fullName evidence="1">Uncharacterized protein</fullName>
    </submittedName>
</protein>
<dbReference type="PATRIC" id="fig|993517.3.peg.5795"/>
<organism evidence="1 2">
    <name type="scientific">Rhodopirellula baltica SH28</name>
    <dbReference type="NCBI Taxonomy" id="993517"/>
    <lineage>
        <taxon>Bacteria</taxon>
        <taxon>Pseudomonadati</taxon>
        <taxon>Planctomycetota</taxon>
        <taxon>Planctomycetia</taxon>
        <taxon>Pirellulales</taxon>
        <taxon>Pirellulaceae</taxon>
        <taxon>Rhodopirellula</taxon>
    </lineage>
</organism>
<evidence type="ECO:0000313" key="1">
    <source>
        <dbReference type="EMBL" id="EKJ99305.1"/>
    </source>
</evidence>
<comment type="caution">
    <text evidence="1">The sequence shown here is derived from an EMBL/GenBank/DDBJ whole genome shotgun (WGS) entry which is preliminary data.</text>
</comment>
<name>K5E0Q0_RHOBT</name>
<accession>K5E0Q0</accession>
<gene>
    <name evidence="1" type="ORF">RBSH_05354</name>
</gene>